<dbReference type="InterPro" id="IPR002201">
    <property type="entry name" value="Glyco_trans_9"/>
</dbReference>
<name>A0A484H6T5_9ZZZZ</name>
<accession>A0A484H6T5</accession>
<dbReference type="GO" id="GO:0008713">
    <property type="term" value="F:ADP-heptose-lipopolysaccharide heptosyltransferase activity"/>
    <property type="evidence" value="ECO:0007669"/>
    <property type="project" value="TreeGrafter"/>
</dbReference>
<dbReference type="InterPro" id="IPR051199">
    <property type="entry name" value="LPS_LOS_Heptosyltrfase"/>
</dbReference>
<gene>
    <name evidence="3" type="ORF">RIEGSTA812A_PEG_653</name>
</gene>
<reference evidence="3" key="1">
    <citation type="submission" date="2018-10" db="EMBL/GenBank/DDBJ databases">
        <authorList>
            <person name="Gruber-Vodicka H."/>
            <person name="Jaeckle O."/>
        </authorList>
    </citation>
    <scope>NUCLEOTIDE SEQUENCE</scope>
</reference>
<dbReference type="GO" id="GO:0005829">
    <property type="term" value="C:cytosol"/>
    <property type="evidence" value="ECO:0007669"/>
    <property type="project" value="TreeGrafter"/>
</dbReference>
<dbReference type="EC" id="2.4.1.-" evidence="3"/>
<dbReference type="GO" id="GO:0009244">
    <property type="term" value="P:lipopolysaccharide core region biosynthetic process"/>
    <property type="evidence" value="ECO:0007669"/>
    <property type="project" value="TreeGrafter"/>
</dbReference>
<dbReference type="Gene3D" id="3.40.50.2000">
    <property type="entry name" value="Glycogen Phosphorylase B"/>
    <property type="match status" value="2"/>
</dbReference>
<sequence>MLFHHPMSVSQDHLKIQTEFSYVSMCLMKILFITSTRIGDAVLSTGLLDYLVRVHPEARVTVVCGSSAAPLFSAMPSLEQIIAVTKGRYASHWIPLWAHCIRTRWDIVVDLRRSVLPWLLLAGKRHRLGSNRMLVHRVRQIADVLALPVPPAPRLWITARHHQAADRLLPSQGPPVLGIGPTANWHAKIWRVTNFVALIDRLTGKDGILPAARVAVFGAHDERDNIQPILEYLTSDRCIDLVGTVDLLTAYACLQRCVFYIGNDSGLMHLAAAANIPTLGLFGPSQDRHYAPWGQKGAVVRAVVPSLRALRSKDGRTSSDTLMDSLTVEMAETAARRLWAESQDGKQQ</sequence>
<keyword evidence="1 3" id="KW-0328">Glycosyltransferase</keyword>
<organism evidence="3">
    <name type="scientific">invertebrate metagenome</name>
    <dbReference type="NCBI Taxonomy" id="1711999"/>
    <lineage>
        <taxon>unclassified sequences</taxon>
        <taxon>metagenomes</taxon>
        <taxon>organismal metagenomes</taxon>
    </lineage>
</organism>
<dbReference type="Pfam" id="PF01075">
    <property type="entry name" value="Glyco_transf_9"/>
    <property type="match status" value="1"/>
</dbReference>
<evidence type="ECO:0000256" key="2">
    <source>
        <dbReference type="ARBA" id="ARBA00022679"/>
    </source>
</evidence>
<proteinExistence type="predicted"/>
<dbReference type="PANTHER" id="PTHR30160:SF7">
    <property type="entry name" value="ADP-HEPTOSE--LPS HEPTOSYLTRANSFERASE 2"/>
    <property type="match status" value="1"/>
</dbReference>
<evidence type="ECO:0000313" key="3">
    <source>
        <dbReference type="EMBL" id="VBB69180.1"/>
    </source>
</evidence>
<dbReference type="AlphaFoldDB" id="A0A484H6T5"/>
<dbReference type="EMBL" id="LR026963">
    <property type="protein sequence ID" value="VBB69180.1"/>
    <property type="molecule type" value="Genomic_DNA"/>
</dbReference>
<evidence type="ECO:0000256" key="1">
    <source>
        <dbReference type="ARBA" id="ARBA00022676"/>
    </source>
</evidence>
<dbReference type="PANTHER" id="PTHR30160">
    <property type="entry name" value="TETRAACYLDISACCHARIDE 4'-KINASE-RELATED"/>
    <property type="match status" value="1"/>
</dbReference>
<dbReference type="SUPFAM" id="SSF53756">
    <property type="entry name" value="UDP-Glycosyltransferase/glycogen phosphorylase"/>
    <property type="match status" value="1"/>
</dbReference>
<protein>
    <submittedName>
        <fullName evidence="3">ADP-heptose--lipooligosaccharide heptosyltransferase II</fullName>
        <ecNumber evidence="3">2.4.1.-</ecNumber>
    </submittedName>
</protein>
<keyword evidence="2 3" id="KW-0808">Transferase</keyword>
<dbReference type="CDD" id="cd03789">
    <property type="entry name" value="GT9_LPS_heptosyltransferase"/>
    <property type="match status" value="1"/>
</dbReference>